<accession>A0AAP0EIY8</accession>
<name>A0AAP0EIY8_9MAGN</name>
<gene>
    <name evidence="2" type="ORF">Scep_025815</name>
</gene>
<dbReference type="PROSITE" id="PS50011">
    <property type="entry name" value="PROTEIN_KINASE_DOM"/>
    <property type="match status" value="1"/>
</dbReference>
<organism evidence="2 3">
    <name type="scientific">Stephania cephalantha</name>
    <dbReference type="NCBI Taxonomy" id="152367"/>
    <lineage>
        <taxon>Eukaryota</taxon>
        <taxon>Viridiplantae</taxon>
        <taxon>Streptophyta</taxon>
        <taxon>Embryophyta</taxon>
        <taxon>Tracheophyta</taxon>
        <taxon>Spermatophyta</taxon>
        <taxon>Magnoliopsida</taxon>
        <taxon>Ranunculales</taxon>
        <taxon>Menispermaceae</taxon>
        <taxon>Menispermoideae</taxon>
        <taxon>Cissampelideae</taxon>
        <taxon>Stephania</taxon>
    </lineage>
</organism>
<dbReference type="Pfam" id="PF07714">
    <property type="entry name" value="PK_Tyr_Ser-Thr"/>
    <property type="match status" value="1"/>
</dbReference>
<dbReference type="PANTHER" id="PTHR48006">
    <property type="entry name" value="LEUCINE-RICH REPEAT-CONTAINING PROTEIN DDB_G0281931-RELATED"/>
    <property type="match status" value="1"/>
</dbReference>
<dbReference type="PANTHER" id="PTHR48006:SF84">
    <property type="entry name" value="REPEAT TRANSMEMBRANE PROTEIN KINASE, PUTATIVE, EXPRESSED-RELATED"/>
    <property type="match status" value="1"/>
</dbReference>
<evidence type="ECO:0000313" key="2">
    <source>
        <dbReference type="EMBL" id="KAK9094346.1"/>
    </source>
</evidence>
<dbReference type="InterPro" id="IPR011009">
    <property type="entry name" value="Kinase-like_dom_sf"/>
</dbReference>
<feature type="domain" description="Protein kinase" evidence="1">
    <location>
        <begin position="7"/>
        <end position="124"/>
    </location>
</feature>
<dbReference type="AlphaFoldDB" id="A0AAP0EIY8"/>
<dbReference type="SUPFAM" id="SSF56112">
    <property type="entry name" value="Protein kinase-like (PK-like)"/>
    <property type="match status" value="1"/>
</dbReference>
<dbReference type="EMBL" id="JBBNAG010000011">
    <property type="protein sequence ID" value="KAK9094346.1"/>
    <property type="molecule type" value="Genomic_DNA"/>
</dbReference>
<reference evidence="2 3" key="1">
    <citation type="submission" date="2024-01" db="EMBL/GenBank/DDBJ databases">
        <title>Genome assemblies of Stephania.</title>
        <authorList>
            <person name="Yang L."/>
        </authorList>
    </citation>
    <scope>NUCLEOTIDE SEQUENCE [LARGE SCALE GENOMIC DNA]</scope>
    <source>
        <strain evidence="2">JXDWG</strain>
        <tissue evidence="2">Leaf</tissue>
    </source>
</reference>
<dbReference type="Gene3D" id="3.30.200.20">
    <property type="entry name" value="Phosphorylase Kinase, domain 1"/>
    <property type="match status" value="1"/>
</dbReference>
<evidence type="ECO:0000313" key="3">
    <source>
        <dbReference type="Proteomes" id="UP001419268"/>
    </source>
</evidence>
<sequence>MGLNGYIQLKFMKGFSADAKIYRGKLKDGSLVAIRCLKLKKRHTTQNFSHQIELISKLMHRNLVNALGHCFECYLDDSSVSIIFIVFEYVPNGTLRDCISGIGVLSLLLQGQLHVLGKIGFWVH</sequence>
<dbReference type="GO" id="GO:0004672">
    <property type="term" value="F:protein kinase activity"/>
    <property type="evidence" value="ECO:0007669"/>
    <property type="project" value="InterPro"/>
</dbReference>
<keyword evidence="3" id="KW-1185">Reference proteome</keyword>
<dbReference type="GO" id="GO:0005524">
    <property type="term" value="F:ATP binding"/>
    <property type="evidence" value="ECO:0007669"/>
    <property type="project" value="InterPro"/>
</dbReference>
<dbReference type="InterPro" id="IPR000719">
    <property type="entry name" value="Prot_kinase_dom"/>
</dbReference>
<comment type="caution">
    <text evidence="2">The sequence shown here is derived from an EMBL/GenBank/DDBJ whole genome shotgun (WGS) entry which is preliminary data.</text>
</comment>
<evidence type="ECO:0000259" key="1">
    <source>
        <dbReference type="PROSITE" id="PS50011"/>
    </source>
</evidence>
<dbReference type="InterPro" id="IPR001245">
    <property type="entry name" value="Ser-Thr/Tyr_kinase_cat_dom"/>
</dbReference>
<dbReference type="InterPro" id="IPR051824">
    <property type="entry name" value="LRR_Rcpt-Like_S/T_Kinase"/>
</dbReference>
<dbReference type="Proteomes" id="UP001419268">
    <property type="component" value="Unassembled WGS sequence"/>
</dbReference>
<proteinExistence type="predicted"/>
<protein>
    <recommendedName>
        <fullName evidence="1">Protein kinase domain-containing protein</fullName>
    </recommendedName>
</protein>